<reference evidence="1 2" key="1">
    <citation type="submission" date="2019-04" db="EMBL/GenBank/DDBJ databases">
        <authorList>
            <person name="Feng G."/>
            <person name="Zhang J."/>
            <person name="Zhu H."/>
        </authorList>
    </citation>
    <scope>NUCLEOTIDE SEQUENCE [LARGE SCALE GENOMIC DNA]</scope>
    <source>
        <strain evidence="1 2">JCM 31653</strain>
    </source>
</reference>
<organism evidence="1 2">
    <name type="scientific">Hymenobacter aquaticus</name>
    <dbReference type="NCBI Taxonomy" id="1867101"/>
    <lineage>
        <taxon>Bacteria</taxon>
        <taxon>Pseudomonadati</taxon>
        <taxon>Bacteroidota</taxon>
        <taxon>Cytophagia</taxon>
        <taxon>Cytophagales</taxon>
        <taxon>Hymenobacteraceae</taxon>
        <taxon>Hymenobacter</taxon>
    </lineage>
</organism>
<evidence type="ECO:0008006" key="3">
    <source>
        <dbReference type="Google" id="ProtNLM"/>
    </source>
</evidence>
<protein>
    <recommendedName>
        <fullName evidence="3">HNH endonuclease</fullName>
    </recommendedName>
</protein>
<dbReference type="AlphaFoldDB" id="A0A4Z0Q5N6"/>
<accession>A0A4Z0Q5N6</accession>
<proteinExistence type="predicted"/>
<dbReference type="EMBL" id="SRLC01000001">
    <property type="protein sequence ID" value="TGE23992.1"/>
    <property type="molecule type" value="Genomic_DNA"/>
</dbReference>
<sequence>MSISLKTHKMIWGRSGNMCAFPECKKVLVVDETSTDDPSVIGEEAHIVAQKIDGPRGKSSLSLDQRDKYDNLILLCSVHHKIVDDQENEYTVQKLHEFKSTHEAWVKNNLVADPKRIKDEEVYAAYIEQFIKLSDLNNWNIWTSYMFGPSEILPKLQFESLKSLPDYIVSRIWPHRYKELESALINFKNVVNDLMKVYYEYPKERPDGYAVEKFYKLYYREKYRGDEEYSFENERRALDKYNFHVALIEDLLLELTRAGNFVCDQVRSYIFEGFRIEEGALLITRGDFMGFKTYRTEYRGEERVEFPYPGLRKFMELREQRDLVIGTGIDEDYFRKMPWES</sequence>
<dbReference type="OrthoDB" id="8450256at2"/>
<comment type="caution">
    <text evidence="1">The sequence shown here is derived from an EMBL/GenBank/DDBJ whole genome shotgun (WGS) entry which is preliminary data.</text>
</comment>
<dbReference type="Proteomes" id="UP000297549">
    <property type="component" value="Unassembled WGS sequence"/>
</dbReference>
<evidence type="ECO:0000313" key="2">
    <source>
        <dbReference type="Proteomes" id="UP000297549"/>
    </source>
</evidence>
<dbReference type="RefSeq" id="WP_135461120.1">
    <property type="nucleotide sequence ID" value="NZ_SRLC01000001.1"/>
</dbReference>
<gene>
    <name evidence="1" type="ORF">E5K00_01895</name>
</gene>
<keyword evidence="2" id="KW-1185">Reference proteome</keyword>
<name>A0A4Z0Q5N6_9BACT</name>
<evidence type="ECO:0000313" key="1">
    <source>
        <dbReference type="EMBL" id="TGE23992.1"/>
    </source>
</evidence>